<keyword evidence="3" id="KW-1185">Reference proteome</keyword>
<feature type="compositionally biased region" description="Basic and acidic residues" evidence="1">
    <location>
        <begin position="217"/>
        <end position="231"/>
    </location>
</feature>
<dbReference type="AlphaFoldDB" id="A0A1A9B9Y1"/>
<reference evidence="3" key="1">
    <citation type="submission" date="2016-06" db="EMBL/GenBank/DDBJ databases">
        <authorList>
            <person name="Varghese N."/>
            <person name="Submissions Spin"/>
        </authorList>
    </citation>
    <scope>NUCLEOTIDE SEQUENCE [LARGE SCALE GENOMIC DNA]</scope>
    <source>
        <strain evidence="3">DSM 45794</strain>
    </source>
</reference>
<dbReference type="STRING" id="946078.GA0070622_2712"/>
<gene>
    <name evidence="2" type="ORF">GA0070622_2712</name>
</gene>
<dbReference type="EMBL" id="FLRH01000003">
    <property type="protein sequence ID" value="SBT65707.1"/>
    <property type="molecule type" value="Genomic_DNA"/>
</dbReference>
<protein>
    <submittedName>
        <fullName evidence="2">Uncharacterized protein</fullName>
    </submittedName>
</protein>
<sequence>MSSSHRYTGRAVPPTSPVTRPVDDDGGLDTTDGNQPGSRSECVGPVALPPYLTRVLRSPAGADDSLPLWICASVLAARLSPADSTLRARVIHGTREVTVPVAGQPWRPTDSFRAALRRAGRFRVESAPTTAAGGSVDMTILLSQDSHRLYVESMTSATVTHLPECWARSFVLLLAGVAYDPDAPMTGHLLEGVPPRAGGPPLVVPPPTECPGHRHPRPDVGRPSDAARRDTTATPSPARHPAQGRGAA</sequence>
<organism evidence="2 3">
    <name type="scientific">Micromonospora sediminicola</name>
    <dbReference type="NCBI Taxonomy" id="946078"/>
    <lineage>
        <taxon>Bacteria</taxon>
        <taxon>Bacillati</taxon>
        <taxon>Actinomycetota</taxon>
        <taxon>Actinomycetes</taxon>
        <taxon>Micromonosporales</taxon>
        <taxon>Micromonosporaceae</taxon>
        <taxon>Micromonospora</taxon>
    </lineage>
</organism>
<dbReference type="Proteomes" id="UP000199558">
    <property type="component" value="Unassembled WGS sequence"/>
</dbReference>
<evidence type="ECO:0000313" key="3">
    <source>
        <dbReference type="Proteomes" id="UP000199558"/>
    </source>
</evidence>
<accession>A0A1A9B9Y1</accession>
<feature type="region of interest" description="Disordered" evidence="1">
    <location>
        <begin position="1"/>
        <end position="43"/>
    </location>
</feature>
<name>A0A1A9B9Y1_9ACTN</name>
<evidence type="ECO:0000256" key="1">
    <source>
        <dbReference type="SAM" id="MobiDB-lite"/>
    </source>
</evidence>
<proteinExistence type="predicted"/>
<feature type="compositionally biased region" description="Low complexity" evidence="1">
    <location>
        <begin position="192"/>
        <end position="201"/>
    </location>
</feature>
<evidence type="ECO:0000313" key="2">
    <source>
        <dbReference type="EMBL" id="SBT65707.1"/>
    </source>
</evidence>
<feature type="region of interest" description="Disordered" evidence="1">
    <location>
        <begin position="190"/>
        <end position="248"/>
    </location>
</feature>